<feature type="transmembrane region" description="Helical" evidence="1">
    <location>
        <begin position="30"/>
        <end position="56"/>
    </location>
</feature>
<proteinExistence type="inferred from homology"/>
<dbReference type="OrthoDB" id="10009287at2759"/>
<comment type="caution">
    <text evidence="2">The sequence shown here is derived from an EMBL/GenBank/DDBJ whole genome shotgun (WGS) entry which is preliminary data.</text>
</comment>
<protein>
    <recommendedName>
        <fullName evidence="1">Protein YOP1</fullName>
    </recommendedName>
</protein>
<evidence type="ECO:0000256" key="1">
    <source>
        <dbReference type="RuleBase" id="RU362006"/>
    </source>
</evidence>
<dbReference type="Proteomes" id="UP000673691">
    <property type="component" value="Unassembled WGS sequence"/>
</dbReference>
<gene>
    <name evidence="2" type="ORF">BJ554DRAFT_7972</name>
</gene>
<comment type="similarity">
    <text evidence="1">Belongs to the DP1 family.</text>
</comment>
<keyword evidence="3" id="KW-1185">Reference proteome</keyword>
<dbReference type="AlphaFoldDB" id="A0A8H8DIN9"/>
<dbReference type="EMBL" id="JAEFCI010005895">
    <property type="protein sequence ID" value="KAG5460029.1"/>
    <property type="molecule type" value="Genomic_DNA"/>
</dbReference>
<evidence type="ECO:0000313" key="3">
    <source>
        <dbReference type="Proteomes" id="UP000673691"/>
    </source>
</evidence>
<dbReference type="Pfam" id="PF03134">
    <property type="entry name" value="TB2_DP1_HVA22"/>
    <property type="match status" value="1"/>
</dbReference>
<name>A0A8H8DIN9_9FUNG</name>
<dbReference type="GO" id="GO:0016020">
    <property type="term" value="C:membrane"/>
    <property type="evidence" value="ECO:0007669"/>
    <property type="project" value="UniProtKB-SubCell"/>
</dbReference>
<feature type="non-terminal residue" evidence="2">
    <location>
        <position position="1"/>
    </location>
</feature>
<dbReference type="GO" id="GO:0071786">
    <property type="term" value="P:endoplasmic reticulum tubular network organization"/>
    <property type="evidence" value="ECO:0007669"/>
    <property type="project" value="TreeGrafter"/>
</dbReference>
<evidence type="ECO:0000313" key="2">
    <source>
        <dbReference type="EMBL" id="KAG5460029.1"/>
    </source>
</evidence>
<dbReference type="InterPro" id="IPR004345">
    <property type="entry name" value="TB2_DP1_HVA22"/>
</dbReference>
<comment type="subcellular location">
    <subcellularLocation>
        <location evidence="1">Membrane</location>
        <topology evidence="1">Multi-pass membrane protein</topology>
    </subcellularLocation>
</comment>
<accession>A0A8H8DIN9</accession>
<dbReference type="GO" id="GO:0071782">
    <property type="term" value="C:endoplasmic reticulum tubular network"/>
    <property type="evidence" value="ECO:0007669"/>
    <property type="project" value="TreeGrafter"/>
</dbReference>
<sequence length="231" mass="25153">QSAGYLYPAYASYKALKTRNARELVHWLEYWAVLGTFTLVEFFADIFLFCGLSNPFGTKSAIRRKIPLTDARATAFVATNKVSFLLLPKDPWRRKCHPFPLLTEFSPQGSRYIYRSLLHPTLERHEREIDEALQQAQVSAITTSSSLGRQAMQAIQKAAVESFSQASFGGADNAKATSLQTSVAVRSTAPQTSGGGTSRVAALISAAANMLTVTSSSTNVSEVGIARPSRV</sequence>
<dbReference type="PANTHER" id="PTHR12300">
    <property type="entry name" value="HVA22-LIKE PROTEINS"/>
    <property type="match status" value="1"/>
</dbReference>
<keyword evidence="1" id="KW-1133">Transmembrane helix</keyword>
<organism evidence="2 3">
    <name type="scientific">Olpidium bornovanus</name>
    <dbReference type="NCBI Taxonomy" id="278681"/>
    <lineage>
        <taxon>Eukaryota</taxon>
        <taxon>Fungi</taxon>
        <taxon>Fungi incertae sedis</taxon>
        <taxon>Olpidiomycota</taxon>
        <taxon>Olpidiomycotina</taxon>
        <taxon>Olpidiomycetes</taxon>
        <taxon>Olpidiales</taxon>
        <taxon>Olpidiaceae</taxon>
        <taxon>Olpidium</taxon>
    </lineage>
</organism>
<keyword evidence="1" id="KW-0812">Transmembrane</keyword>
<comment type="caution">
    <text evidence="1">Lacks conserved residue(s) required for the propagation of feature annotation.</text>
</comment>
<keyword evidence="1" id="KW-0472">Membrane</keyword>
<reference evidence="2 3" key="1">
    <citation type="journal article" name="Sci. Rep.">
        <title>Genome-scale phylogenetic analyses confirm Olpidium as the closest living zoosporic fungus to the non-flagellated, terrestrial fungi.</title>
        <authorList>
            <person name="Chang Y."/>
            <person name="Rochon D."/>
            <person name="Sekimoto S."/>
            <person name="Wang Y."/>
            <person name="Chovatia M."/>
            <person name="Sandor L."/>
            <person name="Salamov A."/>
            <person name="Grigoriev I.V."/>
            <person name="Stajich J.E."/>
            <person name="Spatafora J.W."/>
        </authorList>
    </citation>
    <scope>NUCLEOTIDE SEQUENCE [LARGE SCALE GENOMIC DNA]</scope>
    <source>
        <strain evidence="2">S191</strain>
    </source>
</reference>
<dbReference type="PANTHER" id="PTHR12300:SF117">
    <property type="entry name" value="LP05237P-RELATED"/>
    <property type="match status" value="1"/>
</dbReference>